<proteinExistence type="predicted"/>
<dbReference type="InterPro" id="IPR001810">
    <property type="entry name" value="F-box_dom"/>
</dbReference>
<name>A0ABY0GZM6_9PEZI</name>
<evidence type="ECO:0000259" key="2">
    <source>
        <dbReference type="Pfam" id="PF00646"/>
    </source>
</evidence>
<feature type="domain" description="F-box" evidence="2">
    <location>
        <begin position="3"/>
        <end position="34"/>
    </location>
</feature>
<gene>
    <name evidence="3" type="ORF">DL762_007271</name>
</gene>
<comment type="caution">
    <text evidence="3">The sequence shown here is derived from an EMBL/GenBank/DDBJ whole genome shotgun (WGS) entry which is preliminary data.</text>
</comment>
<feature type="compositionally biased region" description="Acidic residues" evidence="1">
    <location>
        <begin position="462"/>
        <end position="503"/>
    </location>
</feature>
<evidence type="ECO:0000313" key="4">
    <source>
        <dbReference type="Proteomes" id="UP000294003"/>
    </source>
</evidence>
<reference evidence="3 4" key="1">
    <citation type="submission" date="2018-06" db="EMBL/GenBank/DDBJ databases">
        <title>Complete Genomes of Monosporascus.</title>
        <authorList>
            <person name="Robinson A.J."/>
            <person name="Natvig D.O."/>
        </authorList>
    </citation>
    <scope>NUCLEOTIDE SEQUENCE [LARGE SCALE GENOMIC DNA]</scope>
    <source>
        <strain evidence="3 4">CBS 609.92</strain>
    </source>
</reference>
<dbReference type="Proteomes" id="UP000294003">
    <property type="component" value="Unassembled WGS sequence"/>
</dbReference>
<accession>A0ABY0GZM6</accession>
<dbReference type="SUPFAM" id="SSF81383">
    <property type="entry name" value="F-box domain"/>
    <property type="match status" value="1"/>
</dbReference>
<feature type="region of interest" description="Disordered" evidence="1">
    <location>
        <begin position="462"/>
        <end position="504"/>
    </location>
</feature>
<evidence type="ECO:0000313" key="3">
    <source>
        <dbReference type="EMBL" id="RYO81171.1"/>
    </source>
</evidence>
<protein>
    <recommendedName>
        <fullName evidence="2">F-box domain-containing protein</fullName>
    </recommendedName>
</protein>
<keyword evidence="4" id="KW-1185">Reference proteome</keyword>
<organism evidence="3 4">
    <name type="scientific">Monosporascus cannonballus</name>
    <dbReference type="NCBI Taxonomy" id="155416"/>
    <lineage>
        <taxon>Eukaryota</taxon>
        <taxon>Fungi</taxon>
        <taxon>Dikarya</taxon>
        <taxon>Ascomycota</taxon>
        <taxon>Pezizomycotina</taxon>
        <taxon>Sordariomycetes</taxon>
        <taxon>Xylariomycetidae</taxon>
        <taxon>Xylariales</taxon>
        <taxon>Xylariales incertae sedis</taxon>
        <taxon>Monosporascus</taxon>
    </lineage>
</organism>
<dbReference type="CDD" id="cd09917">
    <property type="entry name" value="F-box_SF"/>
    <property type="match status" value="1"/>
</dbReference>
<sequence>MDNIVPEILHIICSFLSIDDVINFRLVSKTFADIGAAYLLPEVTFYMHGEELKRLRDISLHPIFSRHVFSLTYFAQALDSPKVSFREFVRDYKQDMKWNKTKKAFSPTQLLAEYKKYEEAADKQDVIMRTQADVALLKEVMPRFPNLEQVTMSSDVMFYEGIYRTTRPKPFDKIQRGNHRYSLDPEGVRPLEALLSANADVKCDLKRLRAGTMDWRFFKRSAGELARLFKPLSNLIRIELMITVDGMNETTDEADVIARCRRVLSKGALRTIFRSMPQLESLCIELLSWDGEDLDRGASLHHIIEPGFHWPCLRELVIGGVDCDRQELMAVLELHKETLRNLCLRNVYLKSTSWKKLLPDIRKKLYLTEPCICGDLYGHLEGEDEPDGLDWPQLDNPHFEPGLEYWYLSVPEDGRHEMRDSINVYCRLGGTTYPDELPLSDDVVDKYYKKHVKGFLEDYYGEFSDDDDENEWEDVSSEDDISGDDDEDDDEVLGNDDDDDGDDLGINIHQVQMVLGSIGGHLGHAHSTLY</sequence>
<dbReference type="EMBL" id="QJNS01000260">
    <property type="protein sequence ID" value="RYO81171.1"/>
    <property type="molecule type" value="Genomic_DNA"/>
</dbReference>
<dbReference type="Pfam" id="PF00646">
    <property type="entry name" value="F-box"/>
    <property type="match status" value="1"/>
</dbReference>
<evidence type="ECO:0000256" key="1">
    <source>
        <dbReference type="SAM" id="MobiDB-lite"/>
    </source>
</evidence>
<dbReference type="InterPro" id="IPR036047">
    <property type="entry name" value="F-box-like_dom_sf"/>
</dbReference>